<dbReference type="Gene3D" id="3.30.70.260">
    <property type="match status" value="1"/>
</dbReference>
<evidence type="ECO:0000313" key="13">
    <source>
        <dbReference type="EMBL" id="GEK28963.1"/>
    </source>
</evidence>
<dbReference type="GO" id="GO:0004665">
    <property type="term" value="F:prephenate dehydrogenase (NADP+) activity"/>
    <property type="evidence" value="ECO:0007669"/>
    <property type="project" value="InterPro"/>
</dbReference>
<dbReference type="Gene3D" id="1.10.3660.10">
    <property type="entry name" value="6-phosphogluconate dehydrogenase C-terminal like domain"/>
    <property type="match status" value="1"/>
</dbReference>
<comment type="caution">
    <text evidence="14">The sequence shown here is derived from an EMBL/GenBank/DDBJ whole genome shotgun (WGS) entry which is preliminary data.</text>
</comment>
<evidence type="ECO:0000256" key="1">
    <source>
        <dbReference type="ARBA" id="ARBA00005067"/>
    </source>
</evidence>
<evidence type="ECO:0000259" key="12">
    <source>
        <dbReference type="PROSITE" id="PS51671"/>
    </source>
</evidence>
<dbReference type="InterPro" id="IPR046825">
    <property type="entry name" value="PDH_C"/>
</dbReference>
<evidence type="ECO:0000256" key="7">
    <source>
        <dbReference type="ARBA" id="ARBA00023002"/>
    </source>
</evidence>
<protein>
    <recommendedName>
        <fullName evidence="4">Prephenate dehydrogenase</fullName>
        <ecNumber evidence="3">1.3.1.12</ecNumber>
    </recommendedName>
</protein>
<keyword evidence="15" id="KW-1185">Reference proteome</keyword>
<dbReference type="PROSITE" id="PS51671">
    <property type="entry name" value="ACT"/>
    <property type="match status" value="1"/>
</dbReference>
<sequence>MTTILIRGLGLIGSSLARAIRLQDATAHIIGSDTDDTLTYALAQHIIDEKSVGLTAASRADIIILATPVSVIKTDLAALAMIQLNENVVVTDVGSTKRAVLEAAQPLLAKGVTFIGGHPMAGSHKSGVRAGRPDLFENAFYLLVPGRNDDESVKRMQTLLRATHVKWLVVDADEHDRMVGQLSHVPHVIAAALVNETNVQFADSPMALRLAAGGFKSITRIASSDPDMWTAIMTTNGDVITQQLDAYQHNLATIETAIVNKDVDTIRTFFANAKETRDALGSEQAGNLPGFFDLFLNIPDRVGALADVTRILSEHGVNLVNIHILEVREEIDGVLQLTFATETARQMAIELLQGSFEIVRRS</sequence>
<dbReference type="InterPro" id="IPR008927">
    <property type="entry name" value="6-PGluconate_DH-like_C_sf"/>
</dbReference>
<evidence type="ECO:0000259" key="11">
    <source>
        <dbReference type="PROSITE" id="PS51176"/>
    </source>
</evidence>
<keyword evidence="5" id="KW-0827">Tyrosine biosynthesis</keyword>
<dbReference type="GO" id="GO:0008977">
    <property type="term" value="F:prephenate dehydrogenase (NAD+) activity"/>
    <property type="evidence" value="ECO:0007669"/>
    <property type="project" value="UniProtKB-EC"/>
</dbReference>
<dbReference type="STRING" id="348151.IV55_GL001866"/>
<evidence type="ECO:0000313" key="15">
    <source>
        <dbReference type="Proteomes" id="UP000051139"/>
    </source>
</evidence>
<dbReference type="CDD" id="cd04909">
    <property type="entry name" value="ACT_PDH-BS"/>
    <property type="match status" value="1"/>
</dbReference>
<proteinExistence type="inferred from homology"/>
<evidence type="ECO:0000256" key="6">
    <source>
        <dbReference type="ARBA" id="ARBA00022605"/>
    </source>
</evidence>
<dbReference type="PROSITE" id="PS51176">
    <property type="entry name" value="PDH_ADH"/>
    <property type="match status" value="1"/>
</dbReference>
<dbReference type="InterPro" id="IPR002912">
    <property type="entry name" value="ACT_dom"/>
</dbReference>
<dbReference type="Pfam" id="PF02153">
    <property type="entry name" value="PDH_N"/>
    <property type="match status" value="1"/>
</dbReference>
<dbReference type="EMBL" id="JQCB01000007">
    <property type="protein sequence ID" value="KRN95761.1"/>
    <property type="molecule type" value="Genomic_DNA"/>
</dbReference>
<dbReference type="GO" id="GO:0006571">
    <property type="term" value="P:tyrosine biosynthetic process"/>
    <property type="evidence" value="ECO:0007669"/>
    <property type="project" value="UniProtKB-UniPathway"/>
</dbReference>
<comment type="pathway">
    <text evidence="1">Amino-acid biosynthesis; L-tyrosine biosynthesis; (4-hydroxyphenyl)pyruvate from prephenate (NAD(+) route): step 1/1.</text>
</comment>
<dbReference type="InterPro" id="IPR036291">
    <property type="entry name" value="NAD(P)-bd_dom_sf"/>
</dbReference>
<dbReference type="InterPro" id="IPR003099">
    <property type="entry name" value="Prephen_DH"/>
</dbReference>
<dbReference type="UniPathway" id="UPA00122">
    <property type="reaction ID" value="UER00961"/>
</dbReference>
<reference evidence="13 16" key="2">
    <citation type="submission" date="2019-07" db="EMBL/GenBank/DDBJ databases">
        <title>Whole genome shotgun sequence of Lactobacillus siliginis NBRC 101315.</title>
        <authorList>
            <person name="Hosoyama A."/>
            <person name="Uohara A."/>
            <person name="Ohji S."/>
            <person name="Ichikawa N."/>
        </authorList>
    </citation>
    <scope>NUCLEOTIDE SEQUENCE [LARGE SCALE GENOMIC DNA]</scope>
    <source>
        <strain evidence="13 16">NBRC 101315</strain>
    </source>
</reference>
<dbReference type="NCBIfam" id="NF005107">
    <property type="entry name" value="PRK06545.1-5"/>
    <property type="match status" value="1"/>
</dbReference>
<evidence type="ECO:0000256" key="8">
    <source>
        <dbReference type="ARBA" id="ARBA00023027"/>
    </source>
</evidence>
<keyword evidence="6" id="KW-0028">Amino-acid biosynthesis</keyword>
<evidence type="ECO:0000313" key="14">
    <source>
        <dbReference type="EMBL" id="KRN95761.1"/>
    </source>
</evidence>
<dbReference type="PATRIC" id="fig|348151.3.peg.1918"/>
<evidence type="ECO:0000256" key="9">
    <source>
        <dbReference type="ARBA" id="ARBA00023141"/>
    </source>
</evidence>
<name>A0A0R2L2H7_9LACO</name>
<dbReference type="FunFam" id="1.10.3660.10:FF:000003">
    <property type="entry name" value="Prephenate dehydrogenase"/>
    <property type="match status" value="1"/>
</dbReference>
<evidence type="ECO:0000256" key="5">
    <source>
        <dbReference type="ARBA" id="ARBA00022498"/>
    </source>
</evidence>
<gene>
    <name evidence="13" type="primary">tyrA</name>
    <name evidence="14" type="ORF">IV55_GL001866</name>
    <name evidence="13" type="ORF">LSI01_12740</name>
</gene>
<dbReference type="SUPFAM" id="SSF55021">
    <property type="entry name" value="ACT-like"/>
    <property type="match status" value="1"/>
</dbReference>
<evidence type="ECO:0000256" key="10">
    <source>
        <dbReference type="ARBA" id="ARBA00049260"/>
    </source>
</evidence>
<dbReference type="SUPFAM" id="SSF51735">
    <property type="entry name" value="NAD(P)-binding Rossmann-fold domains"/>
    <property type="match status" value="1"/>
</dbReference>
<dbReference type="AlphaFoldDB" id="A0A0R2L2H7"/>
<accession>A0A0R2L2H7</accession>
<dbReference type="Gene3D" id="3.40.50.720">
    <property type="entry name" value="NAD(P)-binding Rossmann-like Domain"/>
    <property type="match status" value="1"/>
</dbReference>
<evidence type="ECO:0000313" key="16">
    <source>
        <dbReference type="Proteomes" id="UP000321429"/>
    </source>
</evidence>
<feature type="domain" description="Prephenate/arogenate dehydrogenase" evidence="11">
    <location>
        <begin position="2"/>
        <end position="288"/>
    </location>
</feature>
<keyword evidence="9" id="KW-0057">Aromatic amino acid biosynthesis</keyword>
<dbReference type="Pfam" id="PF20463">
    <property type="entry name" value="PDH_C"/>
    <property type="match status" value="1"/>
</dbReference>
<comment type="catalytic activity">
    <reaction evidence="10">
        <text>prephenate + NAD(+) = 3-(4-hydroxyphenyl)pyruvate + CO2 + NADH</text>
        <dbReference type="Rhea" id="RHEA:13869"/>
        <dbReference type="ChEBI" id="CHEBI:16526"/>
        <dbReference type="ChEBI" id="CHEBI:29934"/>
        <dbReference type="ChEBI" id="CHEBI:36242"/>
        <dbReference type="ChEBI" id="CHEBI:57540"/>
        <dbReference type="ChEBI" id="CHEBI:57945"/>
        <dbReference type="EC" id="1.3.1.12"/>
    </reaction>
</comment>
<dbReference type="InterPro" id="IPR045865">
    <property type="entry name" value="ACT-like_dom_sf"/>
</dbReference>
<dbReference type="OrthoDB" id="9802008at2"/>
<evidence type="ECO:0000256" key="4">
    <source>
        <dbReference type="ARBA" id="ARBA00016891"/>
    </source>
</evidence>
<feature type="domain" description="ACT" evidence="12">
    <location>
        <begin position="293"/>
        <end position="362"/>
    </location>
</feature>
<dbReference type="InterPro" id="IPR050812">
    <property type="entry name" value="Preph/Arog_dehydrog"/>
</dbReference>
<dbReference type="EC" id="1.3.1.12" evidence="3"/>
<dbReference type="InterPro" id="IPR046826">
    <property type="entry name" value="PDH_N"/>
</dbReference>
<evidence type="ECO:0000256" key="3">
    <source>
        <dbReference type="ARBA" id="ARBA00012068"/>
    </source>
</evidence>
<dbReference type="PANTHER" id="PTHR21363:SF0">
    <property type="entry name" value="PREPHENATE DEHYDROGENASE [NADP(+)]"/>
    <property type="match status" value="1"/>
</dbReference>
<evidence type="ECO:0000256" key="2">
    <source>
        <dbReference type="ARBA" id="ARBA00007964"/>
    </source>
</evidence>
<keyword evidence="7" id="KW-0560">Oxidoreductase</keyword>
<organism evidence="14 15">
    <name type="scientific">Furfurilactobacillus siliginis</name>
    <dbReference type="NCBI Taxonomy" id="348151"/>
    <lineage>
        <taxon>Bacteria</taxon>
        <taxon>Bacillati</taxon>
        <taxon>Bacillota</taxon>
        <taxon>Bacilli</taxon>
        <taxon>Lactobacillales</taxon>
        <taxon>Lactobacillaceae</taxon>
        <taxon>Furfurilactobacillus</taxon>
    </lineage>
</organism>
<dbReference type="SUPFAM" id="SSF48179">
    <property type="entry name" value="6-phosphogluconate dehydrogenase C-terminal domain-like"/>
    <property type="match status" value="1"/>
</dbReference>
<dbReference type="EMBL" id="BJUD01000025">
    <property type="protein sequence ID" value="GEK28963.1"/>
    <property type="molecule type" value="Genomic_DNA"/>
</dbReference>
<dbReference type="GO" id="GO:0070403">
    <property type="term" value="F:NAD+ binding"/>
    <property type="evidence" value="ECO:0007669"/>
    <property type="project" value="InterPro"/>
</dbReference>
<keyword evidence="8" id="KW-0520">NAD</keyword>
<dbReference type="RefSeq" id="WP_057810518.1">
    <property type="nucleotide sequence ID" value="NZ_BJUD01000025.1"/>
</dbReference>
<dbReference type="Proteomes" id="UP000321429">
    <property type="component" value="Unassembled WGS sequence"/>
</dbReference>
<comment type="similarity">
    <text evidence="2">Belongs to the prephenate/arogenate dehydrogenase family.</text>
</comment>
<dbReference type="Proteomes" id="UP000051139">
    <property type="component" value="Unassembled WGS sequence"/>
</dbReference>
<reference evidence="14 15" key="1">
    <citation type="journal article" date="2015" name="Genome Announc.">
        <title>Expanding the biotechnology potential of lactobacilli through comparative genomics of 213 strains and associated genera.</title>
        <authorList>
            <person name="Sun Z."/>
            <person name="Harris H.M."/>
            <person name="McCann A."/>
            <person name="Guo C."/>
            <person name="Argimon S."/>
            <person name="Zhang W."/>
            <person name="Yang X."/>
            <person name="Jeffery I.B."/>
            <person name="Cooney J.C."/>
            <person name="Kagawa T.F."/>
            <person name="Liu W."/>
            <person name="Song Y."/>
            <person name="Salvetti E."/>
            <person name="Wrobel A."/>
            <person name="Rasinkangas P."/>
            <person name="Parkhill J."/>
            <person name="Rea M.C."/>
            <person name="O'Sullivan O."/>
            <person name="Ritari J."/>
            <person name="Douillard F.P."/>
            <person name="Paul Ross R."/>
            <person name="Yang R."/>
            <person name="Briner A.E."/>
            <person name="Felis G.E."/>
            <person name="de Vos W.M."/>
            <person name="Barrangou R."/>
            <person name="Klaenhammer T.R."/>
            <person name="Caufield P.W."/>
            <person name="Cui Y."/>
            <person name="Zhang H."/>
            <person name="O'Toole P.W."/>
        </authorList>
    </citation>
    <scope>NUCLEOTIDE SEQUENCE [LARGE SCALE GENOMIC DNA]</scope>
    <source>
        <strain evidence="14 15">DSM 22696</strain>
    </source>
</reference>
<dbReference type="Pfam" id="PF01842">
    <property type="entry name" value="ACT"/>
    <property type="match status" value="1"/>
</dbReference>
<dbReference type="FunFam" id="3.40.50.720:FF:000208">
    <property type="entry name" value="Prephenate dehydrogenase"/>
    <property type="match status" value="1"/>
</dbReference>
<dbReference type="PANTHER" id="PTHR21363">
    <property type="entry name" value="PREPHENATE DEHYDROGENASE"/>
    <property type="match status" value="1"/>
</dbReference>